<dbReference type="Proteomes" id="UP000821845">
    <property type="component" value="Chromosome 8"/>
</dbReference>
<evidence type="ECO:0000313" key="1">
    <source>
        <dbReference type="EMBL" id="KAH6924145.1"/>
    </source>
</evidence>
<name>A0ACB7RNS1_HYAAI</name>
<accession>A0ACB7RNS1</accession>
<reference evidence="1" key="1">
    <citation type="submission" date="2020-05" db="EMBL/GenBank/DDBJ databases">
        <title>Large-scale comparative analyses of tick genomes elucidate their genetic diversity and vector capacities.</title>
        <authorList>
            <person name="Jia N."/>
            <person name="Wang J."/>
            <person name="Shi W."/>
            <person name="Du L."/>
            <person name="Sun Y."/>
            <person name="Zhan W."/>
            <person name="Jiang J."/>
            <person name="Wang Q."/>
            <person name="Zhang B."/>
            <person name="Ji P."/>
            <person name="Sakyi L.B."/>
            <person name="Cui X."/>
            <person name="Yuan T."/>
            <person name="Jiang B."/>
            <person name="Yang W."/>
            <person name="Lam T.T.-Y."/>
            <person name="Chang Q."/>
            <person name="Ding S."/>
            <person name="Wang X."/>
            <person name="Zhu J."/>
            <person name="Ruan X."/>
            <person name="Zhao L."/>
            <person name="Wei J."/>
            <person name="Que T."/>
            <person name="Du C."/>
            <person name="Cheng J."/>
            <person name="Dai P."/>
            <person name="Han X."/>
            <person name="Huang E."/>
            <person name="Gao Y."/>
            <person name="Liu J."/>
            <person name="Shao H."/>
            <person name="Ye R."/>
            <person name="Li L."/>
            <person name="Wei W."/>
            <person name="Wang X."/>
            <person name="Wang C."/>
            <person name="Yang T."/>
            <person name="Huo Q."/>
            <person name="Li W."/>
            <person name="Guo W."/>
            <person name="Chen H."/>
            <person name="Zhou L."/>
            <person name="Ni X."/>
            <person name="Tian J."/>
            <person name="Zhou Y."/>
            <person name="Sheng Y."/>
            <person name="Liu T."/>
            <person name="Pan Y."/>
            <person name="Xia L."/>
            <person name="Li J."/>
            <person name="Zhao F."/>
            <person name="Cao W."/>
        </authorList>
    </citation>
    <scope>NUCLEOTIDE SEQUENCE</scope>
    <source>
        <strain evidence="1">Hyas-2018</strain>
    </source>
</reference>
<sequence>MSLPSKRYVLFGFSRELDWRPLQFVEPVPGHRICIACGLLPRTTVCLPCRHVLCKTCYEQSSVNDGYECPFDGERSREEDAAYVDFSLGELLSRKVKCWNMNNGCDAVMNALEILRHFDRDCIHHTAQCPECSTFVLHRDACKHRRNRCGWNMAPSRVQDLEPSEESVHEATSTELEAMLVKRVEDIRCGFDQVVRDHTTVCDRLNDISHAVNKINETVMQTSEGQTRATTDAITASVGEVKEHQAEHGEVLQEVSQRMQALIEYVETVAATEAKQCLEKLEQAHLELMRSCARDDSRFESISKGISTFVGLLDKSQGRTTKTISEEPRTMNDLNAASKSRATASRPSVVRPRNHGHLLGFIHVQDAAGVRRMTETEIETLCSVFWQLSLEDMRGIADAYVDPFRRVRDATTRYEGMREIRSALVSVDSHHERIHHMATVYCWMLPRNDRLPWALFQLTDNSPPIGDFTVHMLLASAMSLPGVDIAYMPMSSENARYACAITSDTQSEPEEHVIFCMYAWDGIPCLAIYTPEENHLERIESLLESVLDLDIDDTFVGMFTGIDSTLSRAIPYLDEDDTE</sequence>
<organism evidence="1 2">
    <name type="scientific">Hyalomma asiaticum</name>
    <name type="common">Tick</name>
    <dbReference type="NCBI Taxonomy" id="266040"/>
    <lineage>
        <taxon>Eukaryota</taxon>
        <taxon>Metazoa</taxon>
        <taxon>Ecdysozoa</taxon>
        <taxon>Arthropoda</taxon>
        <taxon>Chelicerata</taxon>
        <taxon>Arachnida</taxon>
        <taxon>Acari</taxon>
        <taxon>Parasitiformes</taxon>
        <taxon>Ixodida</taxon>
        <taxon>Ixodoidea</taxon>
        <taxon>Ixodidae</taxon>
        <taxon>Hyalomminae</taxon>
        <taxon>Hyalomma</taxon>
    </lineage>
</organism>
<keyword evidence="2" id="KW-1185">Reference proteome</keyword>
<protein>
    <submittedName>
        <fullName evidence="1">Uncharacterized protein</fullName>
    </submittedName>
</protein>
<proteinExistence type="predicted"/>
<dbReference type="EMBL" id="CM023488">
    <property type="protein sequence ID" value="KAH6924145.1"/>
    <property type="molecule type" value="Genomic_DNA"/>
</dbReference>
<evidence type="ECO:0000313" key="2">
    <source>
        <dbReference type="Proteomes" id="UP000821845"/>
    </source>
</evidence>
<comment type="caution">
    <text evidence="1">The sequence shown here is derived from an EMBL/GenBank/DDBJ whole genome shotgun (WGS) entry which is preliminary data.</text>
</comment>
<gene>
    <name evidence="1" type="ORF">HPB50_012809</name>
</gene>